<dbReference type="EMBL" id="HG002294">
    <property type="protein sequence ID" value="CDF40987.1"/>
    <property type="molecule type" value="Genomic_DNA"/>
</dbReference>
<dbReference type="KEGG" id="ccp:CHC_T00007567001"/>
<feature type="region of interest" description="Disordered" evidence="1">
    <location>
        <begin position="278"/>
        <end position="320"/>
    </location>
</feature>
<dbReference type="Proteomes" id="UP000012073">
    <property type="component" value="Unassembled WGS sequence"/>
</dbReference>
<proteinExistence type="predicted"/>
<evidence type="ECO:0000313" key="3">
    <source>
        <dbReference type="EMBL" id="CDF40987.1"/>
    </source>
</evidence>
<feature type="region of interest" description="Disordered" evidence="1">
    <location>
        <begin position="384"/>
        <end position="410"/>
    </location>
</feature>
<evidence type="ECO:0000256" key="1">
    <source>
        <dbReference type="SAM" id="MobiDB-lite"/>
    </source>
</evidence>
<gene>
    <name evidence="3" type="ORF">CHC_T00007567001</name>
</gene>
<dbReference type="PANTHER" id="PTHR43433:SF5">
    <property type="entry name" value="AB HYDROLASE-1 DOMAIN-CONTAINING PROTEIN"/>
    <property type="match status" value="1"/>
</dbReference>
<dbReference type="Gramene" id="CDF40987">
    <property type="protein sequence ID" value="CDF40987"/>
    <property type="gene ID" value="CHC_T00007567001"/>
</dbReference>
<feature type="domain" description="AB hydrolase-1" evidence="2">
    <location>
        <begin position="32"/>
        <end position="188"/>
    </location>
</feature>
<dbReference type="PANTHER" id="PTHR43433">
    <property type="entry name" value="HYDROLASE, ALPHA/BETA FOLD FAMILY PROTEIN"/>
    <property type="match status" value="1"/>
</dbReference>
<dbReference type="InterPro" id="IPR000073">
    <property type="entry name" value="AB_hydrolase_1"/>
</dbReference>
<dbReference type="InterPro" id="IPR029058">
    <property type="entry name" value="AB_hydrolase_fold"/>
</dbReference>
<name>R7QR90_CHOCR</name>
<dbReference type="InterPro" id="IPR050471">
    <property type="entry name" value="AB_hydrolase"/>
</dbReference>
<accession>R7QR90</accession>
<dbReference type="RefSeq" id="XP_005711281.1">
    <property type="nucleotide sequence ID" value="XM_005711224.1"/>
</dbReference>
<dbReference type="SUPFAM" id="SSF53474">
    <property type="entry name" value="alpha/beta-Hydrolases"/>
    <property type="match status" value="1"/>
</dbReference>
<keyword evidence="4" id="KW-1185">Reference proteome</keyword>
<reference evidence="4" key="1">
    <citation type="journal article" date="2013" name="Proc. Natl. Acad. Sci. U.S.A.">
        <title>Genome structure and metabolic features in the red seaweed Chondrus crispus shed light on evolution of the Archaeplastida.</title>
        <authorList>
            <person name="Collen J."/>
            <person name="Porcel B."/>
            <person name="Carre W."/>
            <person name="Ball S.G."/>
            <person name="Chaparro C."/>
            <person name="Tonon T."/>
            <person name="Barbeyron T."/>
            <person name="Michel G."/>
            <person name="Noel B."/>
            <person name="Valentin K."/>
            <person name="Elias M."/>
            <person name="Artiguenave F."/>
            <person name="Arun A."/>
            <person name="Aury J.M."/>
            <person name="Barbosa-Neto J.F."/>
            <person name="Bothwell J.H."/>
            <person name="Bouget F.Y."/>
            <person name="Brillet L."/>
            <person name="Cabello-Hurtado F."/>
            <person name="Capella-Gutierrez S."/>
            <person name="Charrier B."/>
            <person name="Cladiere L."/>
            <person name="Cock J.M."/>
            <person name="Coelho S.M."/>
            <person name="Colleoni C."/>
            <person name="Czjzek M."/>
            <person name="Da Silva C."/>
            <person name="Delage L."/>
            <person name="Denoeud F."/>
            <person name="Deschamps P."/>
            <person name="Dittami S.M."/>
            <person name="Gabaldon T."/>
            <person name="Gachon C.M."/>
            <person name="Groisillier A."/>
            <person name="Herve C."/>
            <person name="Jabbari K."/>
            <person name="Katinka M."/>
            <person name="Kloareg B."/>
            <person name="Kowalczyk N."/>
            <person name="Labadie K."/>
            <person name="Leblanc C."/>
            <person name="Lopez P.J."/>
            <person name="McLachlan D.H."/>
            <person name="Meslet-Cladiere L."/>
            <person name="Moustafa A."/>
            <person name="Nehr Z."/>
            <person name="Nyvall Collen P."/>
            <person name="Panaud O."/>
            <person name="Partensky F."/>
            <person name="Poulain J."/>
            <person name="Rensing S.A."/>
            <person name="Rousvoal S."/>
            <person name="Samson G."/>
            <person name="Symeonidi A."/>
            <person name="Weissenbach J."/>
            <person name="Zambounis A."/>
            <person name="Wincker P."/>
            <person name="Boyen C."/>
        </authorList>
    </citation>
    <scope>NUCLEOTIDE SEQUENCE [LARGE SCALE GENOMIC DNA]</scope>
    <source>
        <strain evidence="4">cv. Stackhouse</strain>
    </source>
</reference>
<feature type="compositionally biased region" description="Basic and acidic residues" evidence="1">
    <location>
        <begin position="384"/>
        <end position="393"/>
    </location>
</feature>
<dbReference type="Pfam" id="PF12697">
    <property type="entry name" value="Abhydrolase_6"/>
    <property type="match status" value="1"/>
</dbReference>
<feature type="compositionally biased region" description="Basic and acidic residues" evidence="1">
    <location>
        <begin position="305"/>
        <end position="315"/>
    </location>
</feature>
<dbReference type="STRING" id="2769.R7QR90"/>
<dbReference type="GeneID" id="17318995"/>
<dbReference type="OrthoDB" id="4727at2759"/>
<protein>
    <recommendedName>
        <fullName evidence="2">AB hydrolase-1 domain-containing protein</fullName>
    </recommendedName>
</protein>
<dbReference type="Gene3D" id="3.40.50.1820">
    <property type="entry name" value="alpha/beta hydrolase"/>
    <property type="match status" value="2"/>
</dbReference>
<feature type="region of interest" description="Disordered" evidence="1">
    <location>
        <begin position="221"/>
        <end position="253"/>
    </location>
</feature>
<sequence length="521" mass="55778">MPQVAVPLSRAPPSARQISVSYRVLGAGPVLVLMVPGMCVPSSMYDSMAAVLAATAQFTAVVLDNRGMGRSDAPPAGMLGGLGYDVAELAADAWQVVDAVLAASAHRVAPHETPKLGCEDLPTWDAPCARNVALVGHSMGGMVVQAMMAQRPRRVRFVALLSTHAGGVWNLLPTARMLRDVVRVAWSGFDRDVHAHVNLGLHFTDRFLEDWVVHEGEGDGRDVMAEAGKPDGGTSEAAGNPSLHASPGETESGVDAEIEGAELSGPDSDCHTHITTATAKLSPDAKPFPAEEGHSGSPPNPSPSNKDDEAADDHPTTSSAIYHGLGYFESKVVDLVRDAKIYFGLSASFREKLWKPQKLLLDAITKRRRRTRSRRRDIYHARYTGAEKADPSHVHPKLQGEAGESTALTNPEDSPHALYGHAAVVRSHALPNTLATRLRECTRVVKLVMAGKQDRVVTPAASRALAHAIGANTIVEVEAAHFITDEAAAEVTTHIIYGLRKAFYAPNARRCECLWCVDEGA</sequence>
<dbReference type="AlphaFoldDB" id="R7QR90"/>
<evidence type="ECO:0000313" key="4">
    <source>
        <dbReference type="Proteomes" id="UP000012073"/>
    </source>
</evidence>
<evidence type="ECO:0000259" key="2">
    <source>
        <dbReference type="Pfam" id="PF12697"/>
    </source>
</evidence>
<organism evidence="3 4">
    <name type="scientific">Chondrus crispus</name>
    <name type="common">Carrageen Irish moss</name>
    <name type="synonym">Polymorpha crispa</name>
    <dbReference type="NCBI Taxonomy" id="2769"/>
    <lineage>
        <taxon>Eukaryota</taxon>
        <taxon>Rhodophyta</taxon>
        <taxon>Florideophyceae</taxon>
        <taxon>Rhodymeniophycidae</taxon>
        <taxon>Gigartinales</taxon>
        <taxon>Gigartinaceae</taxon>
        <taxon>Chondrus</taxon>
    </lineage>
</organism>